<organism evidence="2 3">
    <name type="scientific">Polarella glacialis</name>
    <name type="common">Dinoflagellate</name>
    <dbReference type="NCBI Taxonomy" id="89957"/>
    <lineage>
        <taxon>Eukaryota</taxon>
        <taxon>Sar</taxon>
        <taxon>Alveolata</taxon>
        <taxon>Dinophyceae</taxon>
        <taxon>Suessiales</taxon>
        <taxon>Suessiaceae</taxon>
        <taxon>Polarella</taxon>
    </lineage>
</organism>
<feature type="transmembrane region" description="Helical" evidence="1">
    <location>
        <begin position="52"/>
        <end position="70"/>
    </location>
</feature>
<reference evidence="2" key="1">
    <citation type="submission" date="2021-02" db="EMBL/GenBank/DDBJ databases">
        <authorList>
            <person name="Dougan E. K."/>
            <person name="Rhodes N."/>
            <person name="Thang M."/>
            <person name="Chan C."/>
        </authorList>
    </citation>
    <scope>NUCLEOTIDE SEQUENCE</scope>
</reference>
<keyword evidence="1" id="KW-0812">Transmembrane</keyword>
<sequence length="309" mass="31511">MAAFLAGQPPVPCGAPGLEARLRAVSAPQLKPGRAGCQSAWSSYSIVGDRRQFSPIAAAGAVGCCLAVCARRQPARSLRRARRKLASASASSGAELSTERPWEAPGYRGAEVSALAEGMQAAVVVGIAAALAACTYISCATLGAAVSTVLPAIATSVGAAVLGLVYVAGGAAHFAIHKDYCNIMPHKGAWGFWNLPGTPSFHVNWTGVAEILGGVGVALGGVGVALEGFGVALGLPPQLAEFAAWALFLLTALITPANVYSATHNAPGPGPPPKDGQLTPVVPLSSQLVRFVLQVLLLTALWEIAHPRE</sequence>
<evidence type="ECO:0000256" key="1">
    <source>
        <dbReference type="SAM" id="Phobius"/>
    </source>
</evidence>
<dbReference type="PANTHER" id="PTHR36974:SF1">
    <property type="entry name" value="DOXX FAMILY MEMBRANE PROTEIN"/>
    <property type="match status" value="1"/>
</dbReference>
<feature type="transmembrane region" description="Helical" evidence="1">
    <location>
        <begin position="242"/>
        <end position="261"/>
    </location>
</feature>
<gene>
    <name evidence="2" type="ORF">PGLA2088_LOCUS18502</name>
</gene>
<protein>
    <submittedName>
        <fullName evidence="2">Uncharacterized protein</fullName>
    </submittedName>
</protein>
<dbReference type="PANTHER" id="PTHR36974">
    <property type="entry name" value="MEMBRANE PROTEIN-RELATED"/>
    <property type="match status" value="1"/>
</dbReference>
<name>A0A813JBA4_POLGL</name>
<evidence type="ECO:0000313" key="2">
    <source>
        <dbReference type="EMBL" id="CAE8673367.1"/>
    </source>
</evidence>
<feature type="transmembrane region" description="Helical" evidence="1">
    <location>
        <begin position="121"/>
        <end position="146"/>
    </location>
</feature>
<evidence type="ECO:0000313" key="3">
    <source>
        <dbReference type="Proteomes" id="UP000626109"/>
    </source>
</evidence>
<keyword evidence="1" id="KW-1133">Transmembrane helix</keyword>
<keyword evidence="1" id="KW-0472">Membrane</keyword>
<comment type="caution">
    <text evidence="2">The sequence shown here is derived from an EMBL/GenBank/DDBJ whole genome shotgun (WGS) entry which is preliminary data.</text>
</comment>
<dbReference type="EMBL" id="CAJNNW010024609">
    <property type="protein sequence ID" value="CAE8673367.1"/>
    <property type="molecule type" value="Genomic_DNA"/>
</dbReference>
<feature type="transmembrane region" description="Helical" evidence="1">
    <location>
        <begin position="152"/>
        <end position="176"/>
    </location>
</feature>
<accession>A0A813JBA4</accession>
<proteinExistence type="predicted"/>
<feature type="transmembrane region" description="Helical" evidence="1">
    <location>
        <begin position="211"/>
        <end position="235"/>
    </location>
</feature>
<dbReference type="Proteomes" id="UP000626109">
    <property type="component" value="Unassembled WGS sequence"/>
</dbReference>
<dbReference type="AlphaFoldDB" id="A0A813JBA4"/>